<dbReference type="AlphaFoldDB" id="H9UKI6"/>
<name>H9UKI6_SPIAZ</name>
<keyword evidence="2" id="KW-1185">Reference proteome</keyword>
<dbReference type="Proteomes" id="UP000007383">
    <property type="component" value="Chromosome"/>
</dbReference>
<dbReference type="EMBL" id="CP003282">
    <property type="protein sequence ID" value="AFG38029.1"/>
    <property type="molecule type" value="Genomic_DNA"/>
</dbReference>
<evidence type="ECO:0000313" key="1">
    <source>
        <dbReference type="EMBL" id="AFG38029.1"/>
    </source>
</evidence>
<organism evidence="1 2">
    <name type="scientific">Spirochaeta africana (strain ATCC 700263 / DSM 8902 / Z-7692)</name>
    <dbReference type="NCBI Taxonomy" id="889378"/>
    <lineage>
        <taxon>Bacteria</taxon>
        <taxon>Pseudomonadati</taxon>
        <taxon>Spirochaetota</taxon>
        <taxon>Spirochaetia</taxon>
        <taxon>Spirochaetales</taxon>
        <taxon>Spirochaetaceae</taxon>
        <taxon>Spirochaeta</taxon>
    </lineage>
</organism>
<dbReference type="PATRIC" id="fig|889378.3.peg.1965"/>
<protein>
    <submittedName>
        <fullName evidence="1">Uncharacterized protein</fullName>
    </submittedName>
</protein>
<proteinExistence type="predicted"/>
<sequence>MAERSKRQVFLIRAATALCVLLILLILGWLAAQFLSAPSPVVMNESVQPIYYLHISDDGGDSWQHDVLGAEVLLPGEVAPLPHWPAEAGRLAVKAIDAQGREFLRSGISYDSWQQVRLTEQQVVSGAPGRRELGWFSVYNAAHVPLLYLHVSPVGADRWLDGEQLLPPTRPLLPNERQQVYIDTDEYGTTRYDILAEDGIGNRYVRWDVNIQLQSEVEIRIQDIR</sequence>
<reference evidence="2" key="1">
    <citation type="journal article" date="2013" name="Stand. Genomic Sci.">
        <title>Complete genome sequence of the halophilic bacterium Spirochaeta africana type strain (Z-7692(T)) from the alkaline Lake Magadi in the East African Rift.</title>
        <authorList>
            <person name="Liolos K."/>
            <person name="Abt B."/>
            <person name="Scheuner C."/>
            <person name="Teshima H."/>
            <person name="Held B."/>
            <person name="Lapidus A."/>
            <person name="Nolan M."/>
            <person name="Lucas S."/>
            <person name="Deshpande S."/>
            <person name="Cheng J.F."/>
            <person name="Tapia R."/>
            <person name="Goodwin L.A."/>
            <person name="Pitluck S."/>
            <person name="Pagani I."/>
            <person name="Ivanova N."/>
            <person name="Mavromatis K."/>
            <person name="Mikhailova N."/>
            <person name="Huntemann M."/>
            <person name="Pati A."/>
            <person name="Chen A."/>
            <person name="Palaniappan K."/>
            <person name="Land M."/>
            <person name="Rohde M."/>
            <person name="Tindall B.J."/>
            <person name="Detter J.C."/>
            <person name="Goker M."/>
            <person name="Bristow J."/>
            <person name="Eisen J.A."/>
            <person name="Markowitz V."/>
            <person name="Hugenholtz P."/>
            <person name="Woyke T."/>
            <person name="Klenk H.P."/>
            <person name="Kyrpides N.C."/>
        </authorList>
    </citation>
    <scope>NUCLEOTIDE SEQUENCE</scope>
    <source>
        <strain evidence="2">ATCC 700263 / DSM 8902 / Z-7692</strain>
    </source>
</reference>
<dbReference type="STRING" id="889378.Spiaf_1978"/>
<accession>H9UKI6</accession>
<gene>
    <name evidence="1" type="ordered locus">Spiaf_1978</name>
</gene>
<dbReference type="HOGENOM" id="CLU_1229246_0_0_12"/>
<dbReference type="KEGG" id="sfc:Spiaf_1978"/>
<evidence type="ECO:0000313" key="2">
    <source>
        <dbReference type="Proteomes" id="UP000007383"/>
    </source>
</evidence>